<keyword evidence="2" id="KW-1185">Reference proteome</keyword>
<name>A0ACC3N5S8_9PEZI</name>
<evidence type="ECO:0000313" key="1">
    <source>
        <dbReference type="EMBL" id="KAK3710685.1"/>
    </source>
</evidence>
<evidence type="ECO:0000313" key="2">
    <source>
        <dbReference type="Proteomes" id="UP001281147"/>
    </source>
</evidence>
<organism evidence="1 2">
    <name type="scientific">Vermiconidia calcicola</name>
    <dbReference type="NCBI Taxonomy" id="1690605"/>
    <lineage>
        <taxon>Eukaryota</taxon>
        <taxon>Fungi</taxon>
        <taxon>Dikarya</taxon>
        <taxon>Ascomycota</taxon>
        <taxon>Pezizomycotina</taxon>
        <taxon>Dothideomycetes</taxon>
        <taxon>Dothideomycetidae</taxon>
        <taxon>Mycosphaerellales</taxon>
        <taxon>Extremaceae</taxon>
        <taxon>Vermiconidia</taxon>
    </lineage>
</organism>
<gene>
    <name evidence="1" type="primary">NPR2_2</name>
    <name evidence="1" type="ORF">LTR37_010104</name>
</gene>
<dbReference type="EMBL" id="JAUTXU010000082">
    <property type="protein sequence ID" value="KAK3710685.1"/>
    <property type="molecule type" value="Genomic_DNA"/>
</dbReference>
<proteinExistence type="predicted"/>
<dbReference type="Proteomes" id="UP001281147">
    <property type="component" value="Unassembled WGS sequence"/>
</dbReference>
<sequence length="490" mass="55877">MLKGIFYARFHPGRGPSIIHQYPDTSIIAPDGATEDTLLSFSDISSYVIPPYELCNRPLSVCANGKRVLGFPISLEDSKYERNRFTFNVCFVLDEHEDARPWERVVHKAATFFTELEEENDMLQAEELLEGLKWAGDETYPAQDIGVIYTILESVMEDLNAYSETCVRIDGVNVLNLRLEATKVLPPKVRAWDVPLLIRSLPTHNEWTWDLTLQRIHSYMDGTKHVHRIAELADVELKLVKRAVRELLYHERVMLLDIFHFQAIFASTSDFSCFVKDDFMLEECSRYVAADPAKNIFRATQDLAPEQDHQRFFSKQAIISLYRDLSPGVSLHDFCLSHEPELSRIDIRRFITFGVLKGFLCRVHKYALAVASQPTLPRKSRSNGSSTKAGTSNDDVEKEWDRAWKRAAFSSGWATPPVEQAEAGSMPKRGFESARSANAQEETGQDDRLLEFLDGKHCMDGICVSMHMSEKKVVERLKSGKYGEVVFFCK</sequence>
<reference evidence="1" key="1">
    <citation type="submission" date="2023-07" db="EMBL/GenBank/DDBJ databases">
        <title>Black Yeasts Isolated from many extreme environments.</title>
        <authorList>
            <person name="Coleine C."/>
            <person name="Stajich J.E."/>
            <person name="Selbmann L."/>
        </authorList>
    </citation>
    <scope>NUCLEOTIDE SEQUENCE</scope>
    <source>
        <strain evidence="1">CCFEE 5714</strain>
    </source>
</reference>
<comment type="caution">
    <text evidence="1">The sequence shown here is derived from an EMBL/GenBank/DDBJ whole genome shotgun (WGS) entry which is preliminary data.</text>
</comment>
<accession>A0ACC3N5S8</accession>
<protein>
    <submittedName>
        <fullName evidence="1">Nitrogen permease regulator 2</fullName>
    </submittedName>
</protein>